<proteinExistence type="predicted"/>
<reference evidence="1 2" key="1">
    <citation type="journal article" date="2022" name="New Phytol.">
        <title>Ecological generalism drives hyperdiversity of secondary metabolite gene clusters in xylarialean endophytes.</title>
        <authorList>
            <person name="Franco M.E.E."/>
            <person name="Wisecaver J.H."/>
            <person name="Arnold A.E."/>
            <person name="Ju Y.M."/>
            <person name="Slot J.C."/>
            <person name="Ahrendt S."/>
            <person name="Moore L.P."/>
            <person name="Eastman K.E."/>
            <person name="Scott K."/>
            <person name="Konkel Z."/>
            <person name="Mondo S.J."/>
            <person name="Kuo A."/>
            <person name="Hayes R.D."/>
            <person name="Haridas S."/>
            <person name="Andreopoulos B."/>
            <person name="Riley R."/>
            <person name="LaButti K."/>
            <person name="Pangilinan J."/>
            <person name="Lipzen A."/>
            <person name="Amirebrahimi M."/>
            <person name="Yan J."/>
            <person name="Adam C."/>
            <person name="Keymanesh K."/>
            <person name="Ng V."/>
            <person name="Louie K."/>
            <person name="Northen T."/>
            <person name="Drula E."/>
            <person name="Henrissat B."/>
            <person name="Hsieh H.M."/>
            <person name="Youens-Clark K."/>
            <person name="Lutzoni F."/>
            <person name="Miadlikowska J."/>
            <person name="Eastwood D.C."/>
            <person name="Hamelin R.C."/>
            <person name="Grigoriev I.V."/>
            <person name="U'Ren J.M."/>
        </authorList>
    </citation>
    <scope>NUCLEOTIDE SEQUENCE [LARGE SCALE GENOMIC DNA]</scope>
    <source>
        <strain evidence="1 2">ER1909</strain>
    </source>
</reference>
<evidence type="ECO:0000313" key="2">
    <source>
        <dbReference type="Proteomes" id="UP001497680"/>
    </source>
</evidence>
<accession>A0ACC0CYX4</accession>
<evidence type="ECO:0000313" key="1">
    <source>
        <dbReference type="EMBL" id="KAI6085697.1"/>
    </source>
</evidence>
<dbReference type="EMBL" id="MU394322">
    <property type="protein sequence ID" value="KAI6085697.1"/>
    <property type="molecule type" value="Genomic_DNA"/>
</dbReference>
<dbReference type="Proteomes" id="UP001497680">
    <property type="component" value="Unassembled WGS sequence"/>
</dbReference>
<comment type="caution">
    <text evidence="1">The sequence shown here is derived from an EMBL/GenBank/DDBJ whole genome shotgun (WGS) entry which is preliminary data.</text>
</comment>
<organism evidence="1 2">
    <name type="scientific">Hypoxylon rubiginosum</name>
    <dbReference type="NCBI Taxonomy" id="110542"/>
    <lineage>
        <taxon>Eukaryota</taxon>
        <taxon>Fungi</taxon>
        <taxon>Dikarya</taxon>
        <taxon>Ascomycota</taxon>
        <taxon>Pezizomycotina</taxon>
        <taxon>Sordariomycetes</taxon>
        <taxon>Xylariomycetidae</taxon>
        <taxon>Xylariales</taxon>
        <taxon>Hypoxylaceae</taxon>
        <taxon>Hypoxylon</taxon>
    </lineage>
</organism>
<keyword evidence="2" id="KW-1185">Reference proteome</keyword>
<protein>
    <submittedName>
        <fullName evidence="1">Uncharacterized protein</fullName>
    </submittedName>
</protein>
<sequence>MQFTTAFIAAAIADFSFAMPTTEKRFVSGQCGIHVTQFQKNENGVGSEYQFTVQIKDAVGDGIGGVKGQAIADRTSFDILPGPSNELPAKLTLTAGSVDSDPITFAYNGQSWSSSSGCSTGGYQNGNREMDCGFAC</sequence>
<name>A0ACC0CYX4_9PEZI</name>
<gene>
    <name evidence="1" type="ORF">F4821DRAFT_260609</name>
</gene>